<dbReference type="Proteomes" id="UP000181898">
    <property type="component" value="Chromosome"/>
</dbReference>
<comment type="pathway">
    <text evidence="1">Amino-acid degradation; L-proline degradation into L-glutamate; L-glutamate from L-proline: step 2/2.</text>
</comment>
<dbReference type="InterPro" id="IPR016161">
    <property type="entry name" value="Ald_DH/histidinol_DH"/>
</dbReference>
<organism evidence="10 11">
    <name type="scientific">Tenacibaculum todarodis</name>
    <dbReference type="NCBI Taxonomy" id="1850252"/>
    <lineage>
        <taxon>Bacteria</taxon>
        <taxon>Pseudomonadati</taxon>
        <taxon>Bacteroidota</taxon>
        <taxon>Flavobacteriia</taxon>
        <taxon>Flavobacteriales</taxon>
        <taxon>Flavobacteriaceae</taxon>
        <taxon>Tenacibaculum</taxon>
    </lineage>
</organism>
<dbReference type="STRING" id="1850252.LPB136_09690"/>
<evidence type="ECO:0000313" key="10">
    <source>
        <dbReference type="EMBL" id="APG65619.1"/>
    </source>
</evidence>
<dbReference type="PROSITE" id="PS00070">
    <property type="entry name" value="ALDEHYDE_DEHYDR_CYS"/>
    <property type="match status" value="1"/>
</dbReference>
<evidence type="ECO:0000256" key="6">
    <source>
        <dbReference type="ARBA" id="ARBA00023062"/>
    </source>
</evidence>
<dbReference type="Gene3D" id="3.40.309.10">
    <property type="entry name" value="Aldehyde Dehydrogenase, Chain A, domain 2"/>
    <property type="match status" value="1"/>
</dbReference>
<protein>
    <recommendedName>
        <fullName evidence="7">L-glutamate gamma-semialdehyde dehydrogenase</fullName>
        <ecNumber evidence="3">1.2.1.88</ecNumber>
    </recommendedName>
    <alternativeName>
        <fullName evidence="7">L-glutamate gamma-semialdehyde dehydrogenase</fullName>
    </alternativeName>
</protein>
<evidence type="ECO:0000256" key="8">
    <source>
        <dbReference type="ARBA" id="ARBA00048142"/>
    </source>
</evidence>
<dbReference type="InterPro" id="IPR005931">
    <property type="entry name" value="P5CDH/ALDH4A1"/>
</dbReference>
<dbReference type="InterPro" id="IPR016160">
    <property type="entry name" value="Ald_DH_CS_CYS"/>
</dbReference>
<dbReference type="SUPFAM" id="SSF53720">
    <property type="entry name" value="ALDH-like"/>
    <property type="match status" value="1"/>
</dbReference>
<evidence type="ECO:0000256" key="5">
    <source>
        <dbReference type="ARBA" id="ARBA00023027"/>
    </source>
</evidence>
<dbReference type="GO" id="GO:0009898">
    <property type="term" value="C:cytoplasmic side of plasma membrane"/>
    <property type="evidence" value="ECO:0007669"/>
    <property type="project" value="TreeGrafter"/>
</dbReference>
<dbReference type="PANTHER" id="PTHR42862">
    <property type="entry name" value="DELTA-1-PYRROLINE-5-CARBOXYLATE DEHYDROGENASE 1, ISOFORM A-RELATED"/>
    <property type="match status" value="1"/>
</dbReference>
<dbReference type="EMBL" id="CP018155">
    <property type="protein sequence ID" value="APG65619.1"/>
    <property type="molecule type" value="Genomic_DNA"/>
</dbReference>
<dbReference type="UniPathway" id="UPA00261">
    <property type="reaction ID" value="UER00374"/>
</dbReference>
<dbReference type="FunFam" id="3.40.309.10:FF:000005">
    <property type="entry name" value="1-pyrroline-5-carboxylate dehydrogenase 1"/>
    <property type="match status" value="1"/>
</dbReference>
<gene>
    <name evidence="10" type="ORF">LPB136_09690</name>
</gene>
<evidence type="ECO:0000259" key="9">
    <source>
        <dbReference type="Pfam" id="PF00171"/>
    </source>
</evidence>
<dbReference type="InterPro" id="IPR015590">
    <property type="entry name" value="Aldehyde_DH_dom"/>
</dbReference>
<dbReference type="InterPro" id="IPR016163">
    <property type="entry name" value="Ald_DH_C"/>
</dbReference>
<dbReference type="NCBIfam" id="TIGR01236">
    <property type="entry name" value="D1pyr5carbox1"/>
    <property type="match status" value="1"/>
</dbReference>
<sequence>MARGFFNVPKAVNEPVKGYAPGSPEREELLATYKTMFNSNIDVPMHINGEEVRTGNTKNITPPHDHKHVVGQYHTADKSHVDTAISTALAAREAWSSVSWMERASIFLKAAELLAGPYRAKMNAATMIAQSKNVHQAEIDAACEMIDFFRFNVQYMTDIFKDQPASAPGIWNRVEYRPLEGFVYAISPFNFTSIAANLPASAALMGNVVVWKPSDHQAYSAQVIVDLFKEAGLPDGVINVVYGDPVMISDTVLSHADFSGLHFTGSTFVFKELWKQIGNNIHTYKTYPRIVGETGGKDFIWAHNSANPLQIATAITRGAFEYQGQKCSAASRAYIPTSIWSDVKKHLVAQTNELKMGSPADPSNFVNAVIHEGSFDKIAKYIDLAKADKDAEVIIGGNYDKSVGYFIEPTVILAKSPTFATMTTELFGPVMTIYLYEDSEWEASLKLVDESTEYALTGAVLSTDRYIVEKASKALENAAGNFYINDKPTGAVVGQQPFGGARASGTNDKAGSAQNLLRWTSVRLIKETFVTPTDYKYPFLG</sequence>
<dbReference type="Pfam" id="PF00171">
    <property type="entry name" value="Aldedh"/>
    <property type="match status" value="1"/>
</dbReference>
<evidence type="ECO:0000313" key="11">
    <source>
        <dbReference type="Proteomes" id="UP000181898"/>
    </source>
</evidence>
<keyword evidence="5" id="KW-0520">NAD</keyword>
<accession>A0A1L3JKH7</accession>
<evidence type="ECO:0000256" key="1">
    <source>
        <dbReference type="ARBA" id="ARBA00004786"/>
    </source>
</evidence>
<dbReference type="InterPro" id="IPR050485">
    <property type="entry name" value="Proline_metab_enzyme"/>
</dbReference>
<evidence type="ECO:0000256" key="2">
    <source>
        <dbReference type="ARBA" id="ARBA00009986"/>
    </source>
</evidence>
<dbReference type="GO" id="GO:0004657">
    <property type="term" value="F:proline dehydrogenase activity"/>
    <property type="evidence" value="ECO:0007669"/>
    <property type="project" value="UniProtKB-ARBA"/>
</dbReference>
<keyword evidence="11" id="KW-1185">Reference proteome</keyword>
<evidence type="ECO:0000256" key="3">
    <source>
        <dbReference type="ARBA" id="ARBA00012884"/>
    </source>
</evidence>
<dbReference type="PANTHER" id="PTHR42862:SF1">
    <property type="entry name" value="DELTA-1-PYRROLINE-5-CARBOXYLATE DEHYDROGENASE 2, ISOFORM A-RELATED"/>
    <property type="match status" value="1"/>
</dbReference>
<dbReference type="KEGG" id="ten:LPB136_09690"/>
<name>A0A1L3JKH7_9FLAO</name>
<evidence type="ECO:0000256" key="4">
    <source>
        <dbReference type="ARBA" id="ARBA00023002"/>
    </source>
</evidence>
<dbReference type="FunFam" id="3.40.605.10:FF:000006">
    <property type="entry name" value="1-pyrroline-5-carboxylate dehydrogenase"/>
    <property type="match status" value="1"/>
</dbReference>
<reference evidence="10 11" key="1">
    <citation type="submission" date="2016-11" db="EMBL/GenBank/DDBJ databases">
        <title>Tenacibaculum sp. LPB0136, isolated from marine environment.</title>
        <authorList>
            <person name="Kim E."/>
            <person name="Yi H."/>
        </authorList>
    </citation>
    <scope>NUCLEOTIDE SEQUENCE [LARGE SCALE GENOMIC DNA]</scope>
    <source>
        <strain evidence="10 11">LPB0136</strain>
    </source>
</reference>
<dbReference type="OrthoDB" id="9762913at2"/>
<comment type="catalytic activity">
    <reaction evidence="8">
        <text>L-glutamate 5-semialdehyde + NAD(+) + H2O = L-glutamate + NADH + 2 H(+)</text>
        <dbReference type="Rhea" id="RHEA:30235"/>
        <dbReference type="ChEBI" id="CHEBI:15377"/>
        <dbReference type="ChEBI" id="CHEBI:15378"/>
        <dbReference type="ChEBI" id="CHEBI:29985"/>
        <dbReference type="ChEBI" id="CHEBI:57540"/>
        <dbReference type="ChEBI" id="CHEBI:57945"/>
        <dbReference type="ChEBI" id="CHEBI:58066"/>
        <dbReference type="EC" id="1.2.1.88"/>
    </reaction>
</comment>
<dbReference type="InterPro" id="IPR016162">
    <property type="entry name" value="Ald_DH_N"/>
</dbReference>
<dbReference type="GO" id="GO:0003842">
    <property type="term" value="F:L-glutamate gamma-semialdehyde dehydrogenase activity"/>
    <property type="evidence" value="ECO:0007669"/>
    <property type="project" value="UniProtKB-EC"/>
</dbReference>
<dbReference type="Gene3D" id="3.40.605.10">
    <property type="entry name" value="Aldehyde Dehydrogenase, Chain A, domain 1"/>
    <property type="match status" value="1"/>
</dbReference>
<dbReference type="EC" id="1.2.1.88" evidence="3"/>
<evidence type="ECO:0000256" key="7">
    <source>
        <dbReference type="ARBA" id="ARBA00032259"/>
    </source>
</evidence>
<keyword evidence="4" id="KW-0560">Oxidoreductase</keyword>
<feature type="domain" description="Aldehyde dehydrogenase" evidence="9">
    <location>
        <begin position="59"/>
        <end position="523"/>
    </location>
</feature>
<dbReference type="CDD" id="cd07123">
    <property type="entry name" value="ALDH_F4-17_P5CDH"/>
    <property type="match status" value="1"/>
</dbReference>
<proteinExistence type="inferred from homology"/>
<keyword evidence="6" id="KW-0642">Proline metabolism</keyword>
<dbReference type="RefSeq" id="WP_072556143.1">
    <property type="nucleotide sequence ID" value="NZ_CP018155.1"/>
</dbReference>
<dbReference type="GO" id="GO:0010133">
    <property type="term" value="P:L-proline catabolic process to L-glutamate"/>
    <property type="evidence" value="ECO:0007669"/>
    <property type="project" value="UniProtKB-UniPathway"/>
</dbReference>
<comment type="similarity">
    <text evidence="2">Belongs to the aldehyde dehydrogenase family.</text>
</comment>
<dbReference type="AlphaFoldDB" id="A0A1L3JKH7"/>